<dbReference type="RefSeq" id="WP_096332966.1">
    <property type="nucleotide sequence ID" value="NZ_FOMX01000012.1"/>
</dbReference>
<dbReference type="Proteomes" id="UP000199400">
    <property type="component" value="Unassembled WGS sequence"/>
</dbReference>
<keyword evidence="2" id="KW-1185">Reference proteome</keyword>
<protein>
    <submittedName>
        <fullName evidence="1">Uncharacterized protein</fullName>
    </submittedName>
</protein>
<dbReference type="STRING" id="54.SAMN02745121_03969"/>
<sequence length="73" mass="7883">MLSRTSRARLRAVKLVDCRAVVTGVSAGVARTLSTLDQAPRDLQCLPTLREGLRRCLLARSEAQRPAAVAPGR</sequence>
<evidence type="ECO:0000313" key="2">
    <source>
        <dbReference type="Proteomes" id="UP000199400"/>
    </source>
</evidence>
<organism evidence="1 2">
    <name type="scientific">Nannocystis exedens</name>
    <dbReference type="NCBI Taxonomy" id="54"/>
    <lineage>
        <taxon>Bacteria</taxon>
        <taxon>Pseudomonadati</taxon>
        <taxon>Myxococcota</taxon>
        <taxon>Polyangia</taxon>
        <taxon>Nannocystales</taxon>
        <taxon>Nannocystaceae</taxon>
        <taxon>Nannocystis</taxon>
    </lineage>
</organism>
<reference evidence="2" key="1">
    <citation type="submission" date="2016-10" db="EMBL/GenBank/DDBJ databases">
        <authorList>
            <person name="Varghese N."/>
            <person name="Submissions S."/>
        </authorList>
    </citation>
    <scope>NUCLEOTIDE SEQUENCE [LARGE SCALE GENOMIC DNA]</scope>
    <source>
        <strain evidence="2">ATCC 25963</strain>
    </source>
</reference>
<dbReference type="Gene3D" id="3.30.750.24">
    <property type="entry name" value="STAS domain"/>
    <property type="match status" value="1"/>
</dbReference>
<gene>
    <name evidence="1" type="ORF">SAMN02745121_03969</name>
</gene>
<evidence type="ECO:0000313" key="1">
    <source>
        <dbReference type="EMBL" id="SFE35308.1"/>
    </source>
</evidence>
<proteinExistence type="predicted"/>
<name>A0A1I1ZVA1_9BACT</name>
<dbReference type="InterPro" id="IPR036513">
    <property type="entry name" value="STAS_dom_sf"/>
</dbReference>
<dbReference type="EMBL" id="FOMX01000012">
    <property type="protein sequence ID" value="SFE35308.1"/>
    <property type="molecule type" value="Genomic_DNA"/>
</dbReference>
<accession>A0A1I1ZVA1</accession>
<dbReference type="AlphaFoldDB" id="A0A1I1ZVA1"/>